<feature type="domain" description="YbaK/aminoacyl-tRNA synthetase-associated" evidence="1">
    <location>
        <begin position="24"/>
        <end position="141"/>
    </location>
</feature>
<evidence type="ECO:0000313" key="2">
    <source>
        <dbReference type="EMBL" id="KDR94221.1"/>
    </source>
</evidence>
<dbReference type="PANTHER" id="PTHR30411">
    <property type="entry name" value="CYTOPLASMIC PROTEIN"/>
    <property type="match status" value="1"/>
</dbReference>
<dbReference type="eggNOG" id="COG2606">
    <property type="taxonomic scope" value="Bacteria"/>
</dbReference>
<comment type="caution">
    <text evidence="2">The sequence shown here is derived from an EMBL/GenBank/DDBJ whole genome shotgun (WGS) entry which is preliminary data.</text>
</comment>
<dbReference type="PANTHER" id="PTHR30411:SF1">
    <property type="entry name" value="CYTOPLASMIC PROTEIN"/>
    <property type="match status" value="1"/>
</dbReference>
<dbReference type="RefSeq" id="WP_038268237.1">
    <property type="nucleotide sequence ID" value="NZ_FSRH01000003.1"/>
</dbReference>
<dbReference type="EMBL" id="JJMM01000026">
    <property type="protein sequence ID" value="KDR94221.1"/>
    <property type="molecule type" value="Genomic_DNA"/>
</dbReference>
<evidence type="ECO:0000259" key="1">
    <source>
        <dbReference type="Pfam" id="PF04073"/>
    </source>
</evidence>
<dbReference type="Proteomes" id="UP000027946">
    <property type="component" value="Unassembled WGS sequence"/>
</dbReference>
<dbReference type="SUPFAM" id="SSF55826">
    <property type="entry name" value="YbaK/ProRS associated domain"/>
    <property type="match status" value="1"/>
</dbReference>
<dbReference type="InterPro" id="IPR007214">
    <property type="entry name" value="YbaK/aa-tRNA-synth-assoc-dom"/>
</dbReference>
<dbReference type="CDD" id="cd04333">
    <property type="entry name" value="ProX_deacylase"/>
    <property type="match status" value="1"/>
</dbReference>
<keyword evidence="3" id="KW-1185">Reference proteome</keyword>
<protein>
    <submittedName>
        <fullName evidence="2">Putative YbaK/ebsC protein</fullName>
    </submittedName>
</protein>
<proteinExistence type="predicted"/>
<sequence length="152" mass="16641">MGIDKVKNFFEEKGIECNMVLSEESTATAHEAAAAMGVSVSQIAKTIACDVREKVVLIVAGGDSRIDTKKFRAVFEKRPVLLKPEEVYRVTGYAIGGVCPFGVENSLDIYMDVNLKSHEFIYPGAGKSNAMIKITPRQLQEITGAEWIDVAK</sequence>
<dbReference type="AlphaFoldDB" id="A0A069RB15"/>
<dbReference type="STRING" id="1121324.CLIT_23c04940"/>
<name>A0A069RB15_PEPLI</name>
<gene>
    <name evidence="2" type="ORF">CLIT_23c04940</name>
</gene>
<dbReference type="GO" id="GO:0002161">
    <property type="term" value="F:aminoacyl-tRNA deacylase activity"/>
    <property type="evidence" value="ECO:0007669"/>
    <property type="project" value="InterPro"/>
</dbReference>
<dbReference type="OrthoDB" id="9798760at2"/>
<dbReference type="InterPro" id="IPR036754">
    <property type="entry name" value="YbaK/aa-tRNA-synt-asso_dom_sf"/>
</dbReference>
<organism evidence="2 3">
    <name type="scientific">Peptoclostridium litorale DSM 5388</name>
    <dbReference type="NCBI Taxonomy" id="1121324"/>
    <lineage>
        <taxon>Bacteria</taxon>
        <taxon>Bacillati</taxon>
        <taxon>Bacillota</taxon>
        <taxon>Clostridia</taxon>
        <taxon>Peptostreptococcales</taxon>
        <taxon>Peptoclostridiaceae</taxon>
        <taxon>Peptoclostridium</taxon>
    </lineage>
</organism>
<accession>A0A069RB15</accession>
<evidence type="ECO:0000313" key="3">
    <source>
        <dbReference type="Proteomes" id="UP000027946"/>
    </source>
</evidence>
<reference evidence="2 3" key="1">
    <citation type="submission" date="2014-03" db="EMBL/GenBank/DDBJ databases">
        <title>Genome sequence of Clostridium litorale W6, DSM 5388.</title>
        <authorList>
            <person name="Poehlein A."/>
            <person name="Jagirdar A."/>
            <person name="Khonsari B."/>
            <person name="Chibani C.M."/>
            <person name="Gutierrez Gutierrez D.A."/>
            <person name="Davydova E."/>
            <person name="Alghaithi H.S."/>
            <person name="Nair K.P."/>
            <person name="Dhamotharan K."/>
            <person name="Chandran L."/>
            <person name="G W."/>
            <person name="Daniel R."/>
        </authorList>
    </citation>
    <scope>NUCLEOTIDE SEQUENCE [LARGE SCALE GENOMIC DNA]</scope>
    <source>
        <strain evidence="2 3">W6</strain>
    </source>
</reference>
<dbReference type="Pfam" id="PF04073">
    <property type="entry name" value="tRNA_edit"/>
    <property type="match status" value="1"/>
</dbReference>
<dbReference type="Gene3D" id="3.90.960.10">
    <property type="entry name" value="YbaK/aminoacyl-tRNA synthetase-associated domain"/>
    <property type="match status" value="1"/>
</dbReference>